<feature type="compositionally biased region" description="Basic and acidic residues" evidence="1">
    <location>
        <begin position="46"/>
        <end position="55"/>
    </location>
</feature>
<protein>
    <submittedName>
        <fullName evidence="2">Uncharacterized protein</fullName>
    </submittedName>
</protein>
<name>B2WIS5_PYRTR</name>
<evidence type="ECO:0000313" key="3">
    <source>
        <dbReference type="Proteomes" id="UP000001471"/>
    </source>
</evidence>
<feature type="compositionally biased region" description="Basic and acidic residues" evidence="1">
    <location>
        <begin position="173"/>
        <end position="182"/>
    </location>
</feature>
<feature type="region of interest" description="Disordered" evidence="1">
    <location>
        <begin position="36"/>
        <end position="92"/>
    </location>
</feature>
<dbReference type="InParanoid" id="B2WIS5"/>
<evidence type="ECO:0000313" key="2">
    <source>
        <dbReference type="EMBL" id="EDU42935.1"/>
    </source>
</evidence>
<dbReference type="HOGENOM" id="CLU_1349519_0_0_1"/>
<sequence>MLPISAPNDNSAREVRGDWKSRLDATTDWYARCWDGNGTKVLSGKESGDVGRFEEGPSQQGRPGGAAPSDSEERAREKDGGRRRAATWKKEGKKGVWYEASKEHDRICNKSVTGGQVQGLHTTTRSSRPGMDRILGTQDTSSSAVLYVIMSATIPRLPHPGHVGVVVTSRHVQGERWTEDARSAGGADEDPVGAQRRLGRDWP</sequence>
<dbReference type="EMBL" id="DS231626">
    <property type="protein sequence ID" value="EDU42935.1"/>
    <property type="molecule type" value="Genomic_DNA"/>
</dbReference>
<reference evidence="3" key="1">
    <citation type="journal article" date="2013" name="G3 (Bethesda)">
        <title>Comparative genomics of a plant-pathogenic fungus, Pyrenophora tritici-repentis, reveals transduplication and the impact of repeat elements on pathogenicity and population divergence.</title>
        <authorList>
            <person name="Manning V.A."/>
            <person name="Pandelova I."/>
            <person name="Dhillon B."/>
            <person name="Wilhelm L.J."/>
            <person name="Goodwin S.B."/>
            <person name="Berlin A.M."/>
            <person name="Figueroa M."/>
            <person name="Freitag M."/>
            <person name="Hane J.K."/>
            <person name="Henrissat B."/>
            <person name="Holman W.H."/>
            <person name="Kodira C.D."/>
            <person name="Martin J."/>
            <person name="Oliver R.P."/>
            <person name="Robbertse B."/>
            <person name="Schackwitz W."/>
            <person name="Schwartz D.C."/>
            <person name="Spatafora J.W."/>
            <person name="Turgeon B.G."/>
            <person name="Yandava C."/>
            <person name="Young S."/>
            <person name="Zhou S."/>
            <person name="Zeng Q."/>
            <person name="Grigoriev I.V."/>
            <person name="Ma L.-J."/>
            <person name="Ciuffetti L.M."/>
        </authorList>
    </citation>
    <scope>NUCLEOTIDE SEQUENCE [LARGE SCALE GENOMIC DNA]</scope>
    <source>
        <strain evidence="3">Pt-1C-BFP</strain>
    </source>
</reference>
<organism evidence="2 3">
    <name type="scientific">Pyrenophora tritici-repentis (strain Pt-1C-BFP)</name>
    <name type="common">Wheat tan spot fungus</name>
    <name type="synonym">Drechslera tritici-repentis</name>
    <dbReference type="NCBI Taxonomy" id="426418"/>
    <lineage>
        <taxon>Eukaryota</taxon>
        <taxon>Fungi</taxon>
        <taxon>Dikarya</taxon>
        <taxon>Ascomycota</taxon>
        <taxon>Pezizomycotina</taxon>
        <taxon>Dothideomycetes</taxon>
        <taxon>Pleosporomycetidae</taxon>
        <taxon>Pleosporales</taxon>
        <taxon>Pleosporineae</taxon>
        <taxon>Pleosporaceae</taxon>
        <taxon>Pyrenophora</taxon>
    </lineage>
</organism>
<proteinExistence type="predicted"/>
<dbReference type="AlphaFoldDB" id="B2WIS5"/>
<dbReference type="Proteomes" id="UP000001471">
    <property type="component" value="Unassembled WGS sequence"/>
</dbReference>
<feature type="compositionally biased region" description="Basic and acidic residues" evidence="1">
    <location>
        <begin position="71"/>
        <end position="92"/>
    </location>
</feature>
<feature type="region of interest" description="Disordered" evidence="1">
    <location>
        <begin position="173"/>
        <end position="203"/>
    </location>
</feature>
<gene>
    <name evidence="2" type="ORF">PTRG_09884</name>
</gene>
<evidence type="ECO:0000256" key="1">
    <source>
        <dbReference type="SAM" id="MobiDB-lite"/>
    </source>
</evidence>
<accession>B2WIS5</accession>